<proteinExistence type="predicted"/>
<reference evidence="1" key="1">
    <citation type="submission" date="2013-12" db="EMBL/GenBank/DDBJ databases">
        <authorList>
            <person name="Genoscope - CEA"/>
        </authorList>
    </citation>
    <scope>NUCLEOTIDE SEQUENCE</scope>
    <source>
        <strain evidence="1">CBS 1993</strain>
    </source>
</reference>
<gene>
    <name evidence="1" type="ORF">KUCA_T00005434001</name>
</gene>
<dbReference type="AlphaFoldDB" id="W6MRP8"/>
<evidence type="ECO:0000313" key="2">
    <source>
        <dbReference type="Proteomes" id="UP000019384"/>
    </source>
</evidence>
<reference evidence="1" key="2">
    <citation type="submission" date="2014-02" db="EMBL/GenBank/DDBJ databases">
        <title>Complete DNA sequence of /Kuraishia capsulata/ illustrates novel genomic features among budding yeasts (/Saccharomycotina/).</title>
        <authorList>
            <person name="Morales L."/>
            <person name="Noel B."/>
            <person name="Porcel B."/>
            <person name="Marcet-Houben M."/>
            <person name="Hullo M-F."/>
            <person name="Sacerdot C."/>
            <person name="Tekaia F."/>
            <person name="Leh-Louis V."/>
            <person name="Despons L."/>
            <person name="Khanna V."/>
            <person name="Aury J-M."/>
            <person name="Barbe V."/>
            <person name="Couloux A."/>
            <person name="Labadie K."/>
            <person name="Pelletier E."/>
            <person name="Souciet J-L."/>
            <person name="Boekhout T."/>
            <person name="Gabaldon T."/>
            <person name="Wincker P."/>
            <person name="Dujon B."/>
        </authorList>
    </citation>
    <scope>NUCLEOTIDE SEQUENCE</scope>
    <source>
        <strain evidence="1">CBS 1993</strain>
    </source>
</reference>
<sequence length="542" mass="62640">MPPLFSRRLWTHRLCARGRIRSVHTENWVQRCMTRLPESEVKPKLEELVQKLEIKVGEVATNGYLYPGIVEAVNDLNSQYGDRLVERGVIGAANKAKDAQKKLWDELFPGRYETIQERKSIKRDSSGFPLELQLRFYRELGRREAIPQHLVKTFLQLDPPRSLKIDPHSFEKFMKIVFSAKRYNLKALAFPLQEIARDLEGCGMRLTDKEKMVLVRARYAFAKFGRKSVSKVLKELPLRPGVLVLLNHLALRTRRNLLLASTDQICQKAIEQNLTPNSALIGMLLKSSVLSKNRSTMVNVMDLLVCQRILPLNGKLLGNLIETLSSFGEVDLALRLAKLMKPAQFFPLAESKRYALQEQFDLLYTKLELENNVLVPLEATETTFDNFFPLQKGSTMDESRSYIQASGIIEFMKYNEFVPSSKTFERIFRSFSRVQHHKESWNYTQLREVVAMLIEQKQKVRTVFRELKPQNETLNLHLTEMLVSSLVDAYMKTTGSHNSEKCTEILRAFRDVNKGAPQYTRARDEFLLQEISKLFQLSYLSV</sequence>
<dbReference type="HOGENOM" id="CLU_502531_0_0_1"/>
<keyword evidence="2" id="KW-1185">Reference proteome</keyword>
<dbReference type="GeneID" id="34522820"/>
<dbReference type="Proteomes" id="UP000019384">
    <property type="component" value="Unassembled WGS sequence"/>
</dbReference>
<accession>W6MRP8</accession>
<evidence type="ECO:0000313" key="1">
    <source>
        <dbReference type="EMBL" id="CDK29446.1"/>
    </source>
</evidence>
<dbReference type="RefSeq" id="XP_022461432.1">
    <property type="nucleotide sequence ID" value="XM_022600629.1"/>
</dbReference>
<organism evidence="1 2">
    <name type="scientific">Kuraishia capsulata CBS 1993</name>
    <dbReference type="NCBI Taxonomy" id="1382522"/>
    <lineage>
        <taxon>Eukaryota</taxon>
        <taxon>Fungi</taxon>
        <taxon>Dikarya</taxon>
        <taxon>Ascomycota</taxon>
        <taxon>Saccharomycotina</taxon>
        <taxon>Pichiomycetes</taxon>
        <taxon>Pichiales</taxon>
        <taxon>Pichiaceae</taxon>
        <taxon>Kuraishia</taxon>
    </lineage>
</organism>
<dbReference type="EMBL" id="HG793130">
    <property type="protein sequence ID" value="CDK29446.1"/>
    <property type="molecule type" value="Genomic_DNA"/>
</dbReference>
<protein>
    <submittedName>
        <fullName evidence="1">Uncharacterized protein</fullName>
    </submittedName>
</protein>
<name>W6MRP8_9ASCO</name>